<dbReference type="PANTHER" id="PTHR40659:SF1">
    <property type="entry name" value="NICKEL_COBALT EFFLUX SYSTEM RCNA"/>
    <property type="match status" value="1"/>
</dbReference>
<feature type="transmembrane region" description="Helical" evidence="2">
    <location>
        <begin position="197"/>
        <end position="221"/>
    </location>
</feature>
<dbReference type="Pfam" id="PF13386">
    <property type="entry name" value="DsbD_2"/>
    <property type="match status" value="1"/>
</dbReference>
<keyword evidence="2" id="KW-1133">Transmembrane helix</keyword>
<dbReference type="RefSeq" id="WP_171267905.1">
    <property type="nucleotide sequence ID" value="NZ_CP039543.1"/>
</dbReference>
<evidence type="ECO:0000313" key="4">
    <source>
        <dbReference type="EMBL" id="QJT10337.1"/>
    </source>
</evidence>
<name>A0ABX6NI71_9BACT</name>
<dbReference type="EMBL" id="CP039543">
    <property type="protein sequence ID" value="QJT10337.1"/>
    <property type="molecule type" value="Genomic_DNA"/>
</dbReference>
<feature type="transmembrane region" description="Helical" evidence="2">
    <location>
        <begin position="160"/>
        <end position="185"/>
    </location>
</feature>
<evidence type="ECO:0000259" key="3">
    <source>
        <dbReference type="Pfam" id="PF13386"/>
    </source>
</evidence>
<keyword evidence="2" id="KW-0812">Transmembrane</keyword>
<feature type="transmembrane region" description="Helical" evidence="2">
    <location>
        <begin position="46"/>
        <end position="69"/>
    </location>
</feature>
<organism evidence="4 5">
    <name type="scientific">Oceanidesulfovibrio marinus</name>
    <dbReference type="NCBI Taxonomy" id="370038"/>
    <lineage>
        <taxon>Bacteria</taxon>
        <taxon>Pseudomonadati</taxon>
        <taxon>Thermodesulfobacteriota</taxon>
        <taxon>Desulfovibrionia</taxon>
        <taxon>Desulfovibrionales</taxon>
        <taxon>Desulfovibrionaceae</taxon>
        <taxon>Oceanidesulfovibrio</taxon>
    </lineage>
</organism>
<dbReference type="PANTHER" id="PTHR40659">
    <property type="entry name" value="NICKEL/COBALT EFFLUX SYSTEM RCNA"/>
    <property type="match status" value="1"/>
</dbReference>
<dbReference type="InterPro" id="IPR051224">
    <property type="entry name" value="NiCoT_RcnA"/>
</dbReference>
<evidence type="ECO:0000256" key="1">
    <source>
        <dbReference type="SAM" id="MobiDB-lite"/>
    </source>
</evidence>
<sequence length="256" mass="27453">MNADAIFLVALQTSLVLGLVHGVNPCGHSWLVLAPFVAGQKSGRRVAVLTGSFIAGTSLGCLAIGLALGLLSAQLPDSIRVVTDMVVGGIIIILGLILVWKPHLLHSHEHCHMPDDDHDHHHGDDPHHHDHDHDHHHDHDHAHHHHAPAKGLGNKASTAWGLGAIGFVNMIVPCPTVAIMYSYALKSGNAARAVSVFASYAVGTALALASVIFLLFRLAGWVRNLEKPWVEPAIMRTVGVMTIAFGVYSMYADFLA</sequence>
<evidence type="ECO:0000256" key="2">
    <source>
        <dbReference type="SAM" id="Phobius"/>
    </source>
</evidence>
<feature type="transmembrane region" description="Helical" evidence="2">
    <location>
        <begin position="233"/>
        <end position="251"/>
    </location>
</feature>
<dbReference type="Proteomes" id="UP000503251">
    <property type="component" value="Chromosome"/>
</dbReference>
<proteinExistence type="predicted"/>
<feature type="region of interest" description="Disordered" evidence="1">
    <location>
        <begin position="116"/>
        <end position="152"/>
    </location>
</feature>
<feature type="domain" description="Urease accessory protein UreH-like transmembrane" evidence="3">
    <location>
        <begin position="149"/>
        <end position="248"/>
    </location>
</feature>
<gene>
    <name evidence="4" type="ORF">E8L03_15990</name>
</gene>
<keyword evidence="2" id="KW-0472">Membrane</keyword>
<feature type="compositionally biased region" description="Basic and acidic residues" evidence="1">
    <location>
        <begin position="116"/>
        <end position="141"/>
    </location>
</feature>
<accession>A0ABX6NI71</accession>
<reference evidence="4 5" key="1">
    <citation type="submission" date="2019-04" db="EMBL/GenBank/DDBJ databases">
        <title>Isolation and culture of sulfate reducing bacteria from the cold seep of the South China Sea.</title>
        <authorList>
            <person name="Sun C."/>
            <person name="Liu R."/>
        </authorList>
    </citation>
    <scope>NUCLEOTIDE SEQUENCE [LARGE SCALE GENOMIC DNA]</scope>
    <source>
        <strain evidence="4 5">CS1</strain>
    </source>
</reference>
<keyword evidence="5" id="KW-1185">Reference proteome</keyword>
<protein>
    <submittedName>
        <fullName evidence="4">Sulfite exporter TauE/SafE family protein</fullName>
    </submittedName>
</protein>
<evidence type="ECO:0000313" key="5">
    <source>
        <dbReference type="Proteomes" id="UP000503251"/>
    </source>
</evidence>
<feature type="transmembrane region" description="Helical" evidence="2">
    <location>
        <begin position="81"/>
        <end position="100"/>
    </location>
</feature>
<dbReference type="InterPro" id="IPR039447">
    <property type="entry name" value="UreH-like_TM_dom"/>
</dbReference>